<dbReference type="PROSITE" id="PS51897">
    <property type="entry name" value="ANNEXIN_2"/>
    <property type="match status" value="1"/>
</dbReference>
<dbReference type="GO" id="GO:0005509">
    <property type="term" value="F:calcium ion binding"/>
    <property type="evidence" value="ECO:0007669"/>
    <property type="project" value="InterPro"/>
</dbReference>
<dbReference type="SUPFAM" id="SSF47874">
    <property type="entry name" value="Annexin"/>
    <property type="match status" value="1"/>
</dbReference>
<dbReference type="GO" id="GO:0005737">
    <property type="term" value="C:cytoplasm"/>
    <property type="evidence" value="ECO:0007669"/>
    <property type="project" value="TreeGrafter"/>
</dbReference>
<dbReference type="InterPro" id="IPR018502">
    <property type="entry name" value="Annexin_repeat"/>
</dbReference>
<dbReference type="InterPro" id="IPR037104">
    <property type="entry name" value="Annexin_sf"/>
</dbReference>
<evidence type="ECO:0000313" key="3">
    <source>
        <dbReference type="EMBL" id="PRQ55143.1"/>
    </source>
</evidence>
<dbReference type="GO" id="GO:0005544">
    <property type="term" value="F:calcium-dependent phospholipid binding"/>
    <property type="evidence" value="ECO:0007669"/>
    <property type="project" value="InterPro"/>
</dbReference>
<dbReference type="Gramene" id="PRQ55143">
    <property type="protein sequence ID" value="PRQ55143"/>
    <property type="gene ID" value="RchiOBHm_Chr1g0321371"/>
</dbReference>
<dbReference type="EMBL" id="PDCK01000039">
    <property type="protein sequence ID" value="PRQ55143.1"/>
    <property type="molecule type" value="Genomic_DNA"/>
</dbReference>
<reference evidence="3 4" key="1">
    <citation type="journal article" date="2018" name="Nat. Genet.">
        <title>The Rosa genome provides new insights in the design of modern roses.</title>
        <authorList>
            <person name="Bendahmane M."/>
        </authorList>
    </citation>
    <scope>NUCLEOTIDE SEQUENCE [LARGE SCALE GENOMIC DNA]</scope>
    <source>
        <strain evidence="4">cv. Old Blush</strain>
    </source>
</reference>
<dbReference type="STRING" id="74649.A0A2P6S8W5"/>
<evidence type="ECO:0000256" key="2">
    <source>
        <dbReference type="ARBA" id="ARBA00023216"/>
    </source>
</evidence>
<organism evidence="3 4">
    <name type="scientific">Rosa chinensis</name>
    <name type="common">China rose</name>
    <dbReference type="NCBI Taxonomy" id="74649"/>
    <lineage>
        <taxon>Eukaryota</taxon>
        <taxon>Viridiplantae</taxon>
        <taxon>Streptophyta</taxon>
        <taxon>Embryophyta</taxon>
        <taxon>Tracheophyta</taxon>
        <taxon>Spermatophyta</taxon>
        <taxon>Magnoliopsida</taxon>
        <taxon>eudicotyledons</taxon>
        <taxon>Gunneridae</taxon>
        <taxon>Pentapetalae</taxon>
        <taxon>rosids</taxon>
        <taxon>fabids</taxon>
        <taxon>Rosales</taxon>
        <taxon>Rosaceae</taxon>
        <taxon>Rosoideae</taxon>
        <taxon>Rosoideae incertae sedis</taxon>
        <taxon>Rosa</taxon>
    </lineage>
</organism>
<dbReference type="GO" id="GO:0009651">
    <property type="term" value="P:response to salt stress"/>
    <property type="evidence" value="ECO:0007669"/>
    <property type="project" value="TreeGrafter"/>
</dbReference>
<proteinExistence type="predicted"/>
<protein>
    <submittedName>
        <fullName evidence="3">Annexin-like protein RJ4</fullName>
    </submittedName>
</protein>
<dbReference type="Proteomes" id="UP000238479">
    <property type="component" value="Chromosome 1"/>
</dbReference>
<dbReference type="Gene3D" id="1.10.220.10">
    <property type="entry name" value="Annexin"/>
    <property type="match status" value="1"/>
</dbReference>
<name>A0A2P6S8W5_ROSCH</name>
<keyword evidence="4" id="KW-1185">Reference proteome</keyword>
<dbReference type="PANTHER" id="PTHR10502:SF204">
    <property type="entry name" value="ANNEXIN"/>
    <property type="match status" value="1"/>
</dbReference>
<keyword evidence="2" id="KW-0041">Annexin</keyword>
<keyword evidence="1" id="KW-0677">Repeat</keyword>
<accession>A0A2P6S8W5</accession>
<dbReference type="AlphaFoldDB" id="A0A2P6S8W5"/>
<dbReference type="PANTHER" id="PTHR10502">
    <property type="entry name" value="ANNEXIN"/>
    <property type="match status" value="1"/>
</dbReference>
<dbReference type="GO" id="GO:0009409">
    <property type="term" value="P:response to cold"/>
    <property type="evidence" value="ECO:0007669"/>
    <property type="project" value="TreeGrafter"/>
</dbReference>
<evidence type="ECO:0000313" key="4">
    <source>
        <dbReference type="Proteomes" id="UP000238479"/>
    </source>
</evidence>
<dbReference type="GO" id="GO:0009408">
    <property type="term" value="P:response to heat"/>
    <property type="evidence" value="ECO:0007669"/>
    <property type="project" value="TreeGrafter"/>
</dbReference>
<comment type="caution">
    <text evidence="3">The sequence shown here is derived from an EMBL/GenBank/DDBJ whole genome shotgun (WGS) entry which is preliminary data.</text>
</comment>
<dbReference type="Pfam" id="PF00191">
    <property type="entry name" value="Annexin"/>
    <property type="match status" value="1"/>
</dbReference>
<evidence type="ECO:0000256" key="1">
    <source>
        <dbReference type="ARBA" id="ARBA00022737"/>
    </source>
</evidence>
<dbReference type="GO" id="GO:0001786">
    <property type="term" value="F:phosphatidylserine binding"/>
    <property type="evidence" value="ECO:0007669"/>
    <property type="project" value="TreeGrafter"/>
</dbReference>
<dbReference type="GO" id="GO:0009414">
    <property type="term" value="P:response to water deprivation"/>
    <property type="evidence" value="ECO:0007669"/>
    <property type="project" value="TreeGrafter"/>
</dbReference>
<dbReference type="GO" id="GO:0005886">
    <property type="term" value="C:plasma membrane"/>
    <property type="evidence" value="ECO:0007669"/>
    <property type="project" value="TreeGrafter"/>
</dbReference>
<sequence length="90" mass="10374">MATFNKYRDDHGNSISKNFLEDGANDFQKALHTAVRFLNDHKKYLEKVLRKAIIGTGTNEDALTRVIVTRAEKDLKDIMEVYYKKNSVPL</sequence>
<gene>
    <name evidence="3" type="ORF">RchiOBHm_Chr1g0321371</name>
</gene>